<accession>A0A183TYB7</accession>
<dbReference type="Gene3D" id="3.30.70.330">
    <property type="match status" value="1"/>
</dbReference>
<dbReference type="InterPro" id="IPR000504">
    <property type="entry name" value="RRM_dom"/>
</dbReference>
<dbReference type="WBParaSite" id="TCNE_0000123601-mRNA-1">
    <property type="protein sequence ID" value="TCNE_0000123601-mRNA-1"/>
    <property type="gene ID" value="TCNE_0000123601"/>
</dbReference>
<proteinExistence type="predicted"/>
<dbReference type="PANTHER" id="PTHR23236">
    <property type="entry name" value="EUKARYOTIC TRANSLATION INITIATION FACTOR 4B/4H"/>
    <property type="match status" value="1"/>
</dbReference>
<reference evidence="6 7" key="2">
    <citation type="submission" date="2018-11" db="EMBL/GenBank/DDBJ databases">
        <authorList>
            <consortium name="Pathogen Informatics"/>
        </authorList>
    </citation>
    <scope>NUCLEOTIDE SEQUENCE [LARGE SCALE GENOMIC DNA]</scope>
</reference>
<evidence type="ECO:0000313" key="7">
    <source>
        <dbReference type="Proteomes" id="UP000050794"/>
    </source>
</evidence>
<evidence type="ECO:0000259" key="5">
    <source>
        <dbReference type="PROSITE" id="PS50102"/>
    </source>
</evidence>
<reference evidence="8" key="1">
    <citation type="submission" date="2016-06" db="UniProtKB">
        <authorList>
            <consortium name="WormBaseParasite"/>
        </authorList>
    </citation>
    <scope>IDENTIFICATION</scope>
</reference>
<dbReference type="InterPro" id="IPR012677">
    <property type="entry name" value="Nucleotide-bd_a/b_plait_sf"/>
</dbReference>
<evidence type="ECO:0000256" key="1">
    <source>
        <dbReference type="ARBA" id="ARBA00022884"/>
    </source>
</evidence>
<evidence type="ECO:0000313" key="6">
    <source>
        <dbReference type="EMBL" id="VDM25745.1"/>
    </source>
</evidence>
<sequence>MAELREEEECLRFGDEDDADVANDLAAFDDHTSEDVDLEALTNRMKEIEEEAALIRQVQNEVEKQFGVNFDSRSSFAVPSPEEQLEVDSRSIYVGNVDYCATAEELEAHFHGCGSVNRVTILTDKYTGHPKGFAYMEFAEKESVQTALALNDTLFHGRQIKVSPKRTNKPGMSTTNRPPRGRGRGNTRVIVKYIYGGACRGHKANPPKWLKQNWPSPSSFIFSDCLCAVENIQKKKLRIRGKVSS</sequence>
<dbReference type="GO" id="GO:0008143">
    <property type="term" value="F:poly(A) binding"/>
    <property type="evidence" value="ECO:0007669"/>
    <property type="project" value="TreeGrafter"/>
</dbReference>
<keyword evidence="3" id="KW-0175">Coiled coil</keyword>
<dbReference type="PROSITE" id="PS50102">
    <property type="entry name" value="RRM"/>
    <property type="match status" value="1"/>
</dbReference>
<feature type="domain" description="RRM" evidence="5">
    <location>
        <begin position="90"/>
        <end position="167"/>
    </location>
</feature>
<feature type="region of interest" description="Disordered" evidence="4">
    <location>
        <begin position="163"/>
        <end position="184"/>
    </location>
</feature>
<dbReference type="CDD" id="cd12550">
    <property type="entry name" value="RRM_II_PABPN1"/>
    <property type="match status" value="1"/>
</dbReference>
<gene>
    <name evidence="6" type="ORF">TCNE_LOCUS1237</name>
</gene>
<dbReference type="Pfam" id="PF00076">
    <property type="entry name" value="RRM_1"/>
    <property type="match status" value="1"/>
</dbReference>
<keyword evidence="7" id="KW-1185">Reference proteome</keyword>
<evidence type="ECO:0000256" key="2">
    <source>
        <dbReference type="PROSITE-ProRule" id="PRU00176"/>
    </source>
</evidence>
<organism evidence="7 8">
    <name type="scientific">Toxocara canis</name>
    <name type="common">Canine roundworm</name>
    <dbReference type="NCBI Taxonomy" id="6265"/>
    <lineage>
        <taxon>Eukaryota</taxon>
        <taxon>Metazoa</taxon>
        <taxon>Ecdysozoa</taxon>
        <taxon>Nematoda</taxon>
        <taxon>Chromadorea</taxon>
        <taxon>Rhabditida</taxon>
        <taxon>Spirurina</taxon>
        <taxon>Ascaridomorpha</taxon>
        <taxon>Ascaridoidea</taxon>
        <taxon>Toxocaridae</taxon>
        <taxon>Toxocara</taxon>
    </lineage>
</organism>
<dbReference type="PANTHER" id="PTHR23236:SF12">
    <property type="entry name" value="EUKARYOTIC INITIATION FACTOR 4B-RELATED"/>
    <property type="match status" value="1"/>
</dbReference>
<dbReference type="EMBL" id="UYWY01000848">
    <property type="protein sequence ID" value="VDM25745.1"/>
    <property type="molecule type" value="Genomic_DNA"/>
</dbReference>
<protein>
    <submittedName>
        <fullName evidence="8">RRM domain-containing protein</fullName>
    </submittedName>
</protein>
<dbReference type="AlphaFoldDB" id="A0A183TYB7"/>
<dbReference type="SUPFAM" id="SSF54928">
    <property type="entry name" value="RNA-binding domain, RBD"/>
    <property type="match status" value="1"/>
</dbReference>
<feature type="coiled-coil region" evidence="3">
    <location>
        <begin position="31"/>
        <end position="65"/>
    </location>
</feature>
<dbReference type="InterPro" id="IPR035979">
    <property type="entry name" value="RBD_domain_sf"/>
</dbReference>
<dbReference type="SMART" id="SM00360">
    <property type="entry name" value="RRM"/>
    <property type="match status" value="1"/>
</dbReference>
<evidence type="ECO:0000256" key="3">
    <source>
        <dbReference type="SAM" id="Coils"/>
    </source>
</evidence>
<dbReference type="Proteomes" id="UP000050794">
    <property type="component" value="Unassembled WGS sequence"/>
</dbReference>
<evidence type="ECO:0000313" key="8">
    <source>
        <dbReference type="WBParaSite" id="TCNE_0000123601-mRNA-1"/>
    </source>
</evidence>
<name>A0A183TYB7_TOXCA</name>
<evidence type="ECO:0000256" key="4">
    <source>
        <dbReference type="SAM" id="MobiDB-lite"/>
    </source>
</evidence>
<keyword evidence="1 2" id="KW-0694">RNA-binding</keyword>